<protein>
    <submittedName>
        <fullName evidence="1">Uncharacterized protein</fullName>
    </submittedName>
</protein>
<reference evidence="1 2" key="1">
    <citation type="submission" date="2020-08" db="EMBL/GenBank/DDBJ databases">
        <title>Genomic Encyclopedia of Type Strains, Phase IV (KMG-IV): sequencing the most valuable type-strain genomes for metagenomic binning, comparative biology and taxonomic classification.</title>
        <authorList>
            <person name="Goeker M."/>
        </authorList>
    </citation>
    <scope>NUCLEOTIDE SEQUENCE [LARGE SCALE GENOMIC DNA]</scope>
    <source>
        <strain evidence="1 2">DSM 17498</strain>
    </source>
</reference>
<dbReference type="AlphaFoldDB" id="A0A840N4R6"/>
<proteinExistence type="predicted"/>
<evidence type="ECO:0000313" key="1">
    <source>
        <dbReference type="EMBL" id="MBB5052791.1"/>
    </source>
</evidence>
<accession>A0A840N4R6</accession>
<dbReference type="EMBL" id="JACHIJ010000003">
    <property type="protein sequence ID" value="MBB5052791.1"/>
    <property type="molecule type" value="Genomic_DNA"/>
</dbReference>
<gene>
    <name evidence="1" type="ORF">HNQ36_002765</name>
</gene>
<name>A0A840N4R6_9BRAD</name>
<dbReference type="Proteomes" id="UP000521227">
    <property type="component" value="Unassembled WGS sequence"/>
</dbReference>
<sequence>MATGGSGMVGVTKEHLLSHFVREGIRWLGPAAEVEGELERAFFVPTASIRPKFHCRKYGIGPVVLADVGEVADATRAA</sequence>
<evidence type="ECO:0000313" key="2">
    <source>
        <dbReference type="Proteomes" id="UP000521227"/>
    </source>
</evidence>
<organism evidence="1 2">
    <name type="scientific">Afipia massiliensis</name>
    <dbReference type="NCBI Taxonomy" id="211460"/>
    <lineage>
        <taxon>Bacteria</taxon>
        <taxon>Pseudomonadati</taxon>
        <taxon>Pseudomonadota</taxon>
        <taxon>Alphaproteobacteria</taxon>
        <taxon>Hyphomicrobiales</taxon>
        <taxon>Nitrobacteraceae</taxon>
        <taxon>Afipia</taxon>
    </lineage>
</organism>
<comment type="caution">
    <text evidence="1">The sequence shown here is derived from an EMBL/GenBank/DDBJ whole genome shotgun (WGS) entry which is preliminary data.</text>
</comment>